<dbReference type="InterPro" id="IPR041228">
    <property type="entry name" value="Dynein_C"/>
</dbReference>
<dbReference type="GO" id="GO:0008569">
    <property type="term" value="F:minus-end-directed microtubule motor activity"/>
    <property type="evidence" value="ECO:0007669"/>
    <property type="project" value="InterPro"/>
</dbReference>
<gene>
    <name evidence="4" type="ORF">Poli38472_011592</name>
</gene>
<dbReference type="Gene3D" id="3.40.50.300">
    <property type="entry name" value="P-loop containing nucleotide triphosphate hydrolases"/>
    <property type="match status" value="1"/>
</dbReference>
<dbReference type="GO" id="GO:0051959">
    <property type="term" value="F:dynein light intermediate chain binding"/>
    <property type="evidence" value="ECO:0007669"/>
    <property type="project" value="InterPro"/>
</dbReference>
<reference evidence="4" key="1">
    <citation type="submission" date="2019-03" db="EMBL/GenBank/DDBJ databases">
        <title>Long read genome sequence of the mycoparasitic Pythium oligandrum ATCC 38472 isolated from sugarbeet rhizosphere.</title>
        <authorList>
            <person name="Gaulin E."/>
        </authorList>
    </citation>
    <scope>NUCLEOTIDE SEQUENCE</scope>
    <source>
        <strain evidence="4">ATCC 38472_TT</strain>
    </source>
</reference>
<accession>A0A8K1FMC1</accession>
<evidence type="ECO:0000259" key="3">
    <source>
        <dbReference type="Pfam" id="PF18199"/>
    </source>
</evidence>
<dbReference type="Pfam" id="PF18199">
    <property type="entry name" value="Dynein_C"/>
    <property type="match status" value="1"/>
</dbReference>
<sequence>MVSQNTILECGSDSLRVYLVYSQPNDELPEWLTALASQLILIRFVFSAAHVQERAQQAIVEARHEASRLMEIRTLRLDLIACDEQIETMENEMLDFFSVEDPVLVFSDTTKALKIVGNRSALHTLESSKNDSIIKIHQHLLYFARYDVIVQRIIDVALTLRYIEALPSVESTHFSVERLWPWVGLALRHTSSTSSAAEVVAIMTVFARQSIQASESEALVQLFEFILAFNVYSRREMTLTSLLPLEAQRKIATTVNPTPEYELLARLVMLLQCDDDAPTLKKVCAAVTSKLLVLRPECIASHHWRALCYLAEKVPPLRTLITQLSEASKQNREVWRENLDLAHIDSSEGSSWQPAAVCDGVMRVCIIAALNRRWVLREIDTFAARELTWAGDFEVEEELEVPLTQDEEKTGESLMTKMATALDAVVRATMHASPMPHSLKELWKNYSKTNKPIVVVCYPATDFLRELTELASDVVTTVDMSCNEASSVEAFEKQLVVAIQKGHWVALVNLDSKPQWRNCIARILADTSKYEVHSDFRLWISLLVSPNIQQPLSEPTEGVQKCLNPRYAFFRSLAHVITLAKQHRIINTQLQPENEFLHQPLKRLVVFHAALASSDMFAFSLWKQHAGVHDDRFLMALNALAQVTPQEDSGKPRTTCTVWDSIQITVLNVYGADVTTIQDRLLLSCCVDLLFHAEAIDPVLMEAITKTAVDVAQVIKQFDAMSWPSICENAHTFWSRGMSTTVESVAISQRQQLLARLHQILEYHGAFMLSPRGGKMSVVEGSKAARATAGGSGTGPQAGGSIGLALDAITRFATELDGISFGERELDERYPRDYKRPLHQILRHEITQMQQIQRSIREDITVIQAGLFGQEPLRQAISIAFAQIVQGVTPSPWLSLLQPHSHSEVVQLESFRTTVLARLRYFSTWLEKGRPSRLELDKFQSCEAVFQVIHQHFVRNLVGTTVCGVDCLKVQRIFEDRQHVSLPARDETFYLAGVRLFGNLQAEILSGSVSVSHAAAILERKRSQMPQTTRDPSEIRVDGTPVILEVTASCLSSQPKAPDSIGSARHLVPPAPSSPRRSSTNPAWSGYLCPIFRSSACTSSKFESLPVLGRLGSVEANTTIVSGMSLPELTLSGTVLVIDSVDRDGL</sequence>
<dbReference type="OrthoDB" id="127540at2759"/>
<dbReference type="AlphaFoldDB" id="A0A8K1FMC1"/>
<proteinExistence type="predicted"/>
<dbReference type="PANTHER" id="PTHR45703">
    <property type="entry name" value="DYNEIN HEAVY CHAIN"/>
    <property type="match status" value="1"/>
</dbReference>
<dbReference type="InterPro" id="IPR026983">
    <property type="entry name" value="DHC"/>
</dbReference>
<dbReference type="InterPro" id="IPR042219">
    <property type="entry name" value="AAA_lid_11_sf"/>
</dbReference>
<dbReference type="GO" id="GO:0045505">
    <property type="term" value="F:dynein intermediate chain binding"/>
    <property type="evidence" value="ECO:0007669"/>
    <property type="project" value="InterPro"/>
</dbReference>
<dbReference type="GO" id="GO:0030286">
    <property type="term" value="C:dynein complex"/>
    <property type="evidence" value="ECO:0007669"/>
    <property type="project" value="InterPro"/>
</dbReference>
<dbReference type="GO" id="GO:0007018">
    <property type="term" value="P:microtubule-based movement"/>
    <property type="evidence" value="ECO:0007669"/>
    <property type="project" value="InterPro"/>
</dbReference>
<organism evidence="4 5">
    <name type="scientific">Pythium oligandrum</name>
    <name type="common">Mycoparasitic fungus</name>
    <dbReference type="NCBI Taxonomy" id="41045"/>
    <lineage>
        <taxon>Eukaryota</taxon>
        <taxon>Sar</taxon>
        <taxon>Stramenopiles</taxon>
        <taxon>Oomycota</taxon>
        <taxon>Peronosporomycetes</taxon>
        <taxon>Pythiales</taxon>
        <taxon>Pythiaceae</taxon>
        <taxon>Pythium</taxon>
    </lineage>
</organism>
<comment type="caution">
    <text evidence="4">The sequence shown here is derived from an EMBL/GenBank/DDBJ whole genome shotgun (WGS) entry which is preliminary data.</text>
</comment>
<evidence type="ECO:0000259" key="2">
    <source>
        <dbReference type="Pfam" id="PF03028"/>
    </source>
</evidence>
<protein>
    <submittedName>
        <fullName evidence="4">Uncharacterized protein</fullName>
    </submittedName>
</protein>
<feature type="region of interest" description="Disordered" evidence="1">
    <location>
        <begin position="1054"/>
        <end position="1081"/>
    </location>
</feature>
<dbReference type="InterPro" id="IPR027417">
    <property type="entry name" value="P-loop_NTPase"/>
</dbReference>
<evidence type="ECO:0000256" key="1">
    <source>
        <dbReference type="SAM" id="MobiDB-lite"/>
    </source>
</evidence>
<dbReference type="Proteomes" id="UP000794436">
    <property type="component" value="Unassembled WGS sequence"/>
</dbReference>
<feature type="domain" description="Dynein heavy chain region D6 P-loop" evidence="2">
    <location>
        <begin position="449"/>
        <end position="549"/>
    </location>
</feature>
<feature type="domain" description="Dynein heavy chain C-terminal" evidence="3">
    <location>
        <begin position="825"/>
        <end position="957"/>
    </location>
</feature>
<dbReference type="InterPro" id="IPR004273">
    <property type="entry name" value="Dynein_heavy_D6_P-loop"/>
</dbReference>
<evidence type="ECO:0000313" key="5">
    <source>
        <dbReference type="Proteomes" id="UP000794436"/>
    </source>
</evidence>
<dbReference type="EMBL" id="SPLM01000039">
    <property type="protein sequence ID" value="TMW64712.1"/>
    <property type="molecule type" value="Genomic_DNA"/>
</dbReference>
<dbReference type="Gene3D" id="1.20.1270.280">
    <property type="match status" value="1"/>
</dbReference>
<dbReference type="Pfam" id="PF03028">
    <property type="entry name" value="Dynein_heavy"/>
    <property type="match status" value="1"/>
</dbReference>
<dbReference type="Gene3D" id="1.10.8.720">
    <property type="entry name" value="Region D6 of dynein motor"/>
    <property type="match status" value="1"/>
</dbReference>
<evidence type="ECO:0000313" key="4">
    <source>
        <dbReference type="EMBL" id="TMW64712.1"/>
    </source>
</evidence>
<name>A0A8K1FMC1_PYTOL</name>
<keyword evidence="5" id="KW-1185">Reference proteome</keyword>